<dbReference type="InterPro" id="IPR007817">
    <property type="entry name" value="Isocyanide_synthase_DIT1"/>
</dbReference>
<dbReference type="Pfam" id="PF05141">
    <property type="entry name" value="DIT1_PvcA"/>
    <property type="match status" value="1"/>
</dbReference>
<name>A0A2N8PEY9_STRNR</name>
<accession>A0A2N8PEY9</accession>
<organism evidence="1 2">
    <name type="scientific">Streptomyces noursei</name>
    <name type="common">Streptomyces albulus</name>
    <dbReference type="NCBI Taxonomy" id="1971"/>
    <lineage>
        <taxon>Bacteria</taxon>
        <taxon>Bacillati</taxon>
        <taxon>Actinomycetota</taxon>
        <taxon>Actinomycetes</taxon>
        <taxon>Kitasatosporales</taxon>
        <taxon>Streptomycetaceae</taxon>
        <taxon>Streptomyces</taxon>
    </lineage>
</organism>
<comment type="caution">
    <text evidence="1">The sequence shown here is derived from an EMBL/GenBank/DDBJ whole genome shotgun (WGS) entry which is preliminary data.</text>
</comment>
<evidence type="ECO:0000313" key="2">
    <source>
        <dbReference type="Proteomes" id="UP000236047"/>
    </source>
</evidence>
<dbReference type="Proteomes" id="UP000236047">
    <property type="component" value="Unassembled WGS sequence"/>
</dbReference>
<dbReference type="EMBL" id="LJSN01000003">
    <property type="protein sequence ID" value="PNE39597.1"/>
    <property type="molecule type" value="Genomic_DNA"/>
</dbReference>
<dbReference type="AlphaFoldDB" id="A0A2N8PEY9"/>
<reference evidence="2" key="1">
    <citation type="submission" date="2015-09" db="EMBL/GenBank/DDBJ databases">
        <authorList>
            <person name="Graham D.E."/>
            <person name="Mahan K.M."/>
            <person name="Klingeman D.M."/>
            <person name="Fida T."/>
            <person name="Giannone R.J."/>
            <person name="Hettich R.L."/>
            <person name="Parry R.J."/>
            <person name="Spain J.C."/>
        </authorList>
    </citation>
    <scope>NUCLEOTIDE SEQUENCE [LARGE SCALE GENOMIC DNA]</scope>
    <source>
        <strain evidence="2">JCM 4701</strain>
    </source>
</reference>
<sequence>MEASTATQVSQRVLELLYRYRRVDESLVEQDGDTAGDDPCPACFEAHRERMEHFIERDEPIHFVVPAFPAKSPNQSKVLGVLPDLGERLALGFLQSLCDYVGHFYRPGARVTICSDGHVFGDVVGVADTTVTEYRDSLTEMISTARWSAIDLFGLNDAFGGMHYPVMRKVLEENYSATLAELKEKVRSDRSTRSLFNGIHRFMFEDAVARRGADASRTKLRNDSKDTAYQTILRSNAWSRLVAATFPRAIRLSIHPQPPHSEKFGLQLMPTRDGWLTPWHGVVLDDGVSCSLVKRWDAERLHATVVWRDGRPSHFIAPHLSTAALERVS</sequence>
<dbReference type="PANTHER" id="PTHR37285">
    <property type="entry name" value="SPORE WALL MATURATION PROTEIN DIT1"/>
    <property type="match status" value="1"/>
</dbReference>
<dbReference type="PANTHER" id="PTHR37285:SF5">
    <property type="entry name" value="SPORE WALL MATURATION PROTEIN DIT1"/>
    <property type="match status" value="1"/>
</dbReference>
<dbReference type="PIRSF" id="PIRSF037196">
    <property type="entry name" value="Pyoverdine_chromoph_PvcA"/>
    <property type="match status" value="1"/>
</dbReference>
<evidence type="ECO:0000313" key="1">
    <source>
        <dbReference type="EMBL" id="PNE39597.1"/>
    </source>
</evidence>
<keyword evidence="2" id="KW-1185">Reference proteome</keyword>
<protein>
    <submittedName>
        <fullName evidence="1">Pyoverdine biosynthesis protein</fullName>
    </submittedName>
</protein>
<gene>
    <name evidence="1" type="ORF">AOB60_28145</name>
</gene>
<dbReference type="Gene3D" id="3.30.60.140">
    <property type="match status" value="1"/>
</dbReference>
<proteinExistence type="predicted"/>
<dbReference type="InterPro" id="IPR017133">
    <property type="entry name" value="PvcA"/>
</dbReference>